<reference evidence="2 3" key="1">
    <citation type="submission" date="2019-02" db="EMBL/GenBank/DDBJ databases">
        <title>Deep-cultivation of Planctomycetes and their phenomic and genomic characterization uncovers novel biology.</title>
        <authorList>
            <person name="Wiegand S."/>
            <person name="Jogler M."/>
            <person name="Boedeker C."/>
            <person name="Pinto D."/>
            <person name="Vollmers J."/>
            <person name="Rivas-Marin E."/>
            <person name="Kohn T."/>
            <person name="Peeters S.H."/>
            <person name="Heuer A."/>
            <person name="Rast P."/>
            <person name="Oberbeckmann S."/>
            <person name="Bunk B."/>
            <person name="Jeske O."/>
            <person name="Meyerdierks A."/>
            <person name="Storesund J.E."/>
            <person name="Kallscheuer N."/>
            <person name="Luecker S."/>
            <person name="Lage O.M."/>
            <person name="Pohl T."/>
            <person name="Merkel B.J."/>
            <person name="Hornburger P."/>
            <person name="Mueller R.-W."/>
            <person name="Bruemmer F."/>
            <person name="Labrenz M."/>
            <person name="Spormann A.M."/>
            <person name="Op Den Camp H."/>
            <person name="Overmann J."/>
            <person name="Amann R."/>
            <person name="Jetten M.S.M."/>
            <person name="Mascher T."/>
            <person name="Medema M.H."/>
            <person name="Devos D.P."/>
            <person name="Kaster A.-K."/>
            <person name="Ovreas L."/>
            <person name="Rohde M."/>
            <person name="Galperin M.Y."/>
            <person name="Jogler C."/>
        </authorList>
    </citation>
    <scope>NUCLEOTIDE SEQUENCE [LARGE SCALE GENOMIC DNA]</scope>
    <source>
        <strain evidence="2 3">Pla108</strain>
    </source>
</reference>
<evidence type="ECO:0000256" key="1">
    <source>
        <dbReference type="SAM" id="SignalP"/>
    </source>
</evidence>
<sequence length="235" mass="25865" precursor="true">MLSRFHCQRKCMRIATICTLASAAFSLIQEKAVADEPLRRLTARGLLVSNTASLTKWSTKKSHHNIGEKGDLFAFSVRLDPGERLTVGVYLYATPLKLRANGLAGGIDGPERPVPVSEIGAKWGHKSQSLHCAGSWVMVDNPSTYGSEETVAIFLPYAVIGLADGPYIFRYRIRVINRVDGSVFDSFFAKYSYSAFVKPGSLVATSSLASKLNDTPFVYLDYEGVKEEEEQGYIP</sequence>
<name>A0A5C6A787_9BACT</name>
<dbReference type="AlphaFoldDB" id="A0A5C6A787"/>
<dbReference type="Proteomes" id="UP000317421">
    <property type="component" value="Unassembled WGS sequence"/>
</dbReference>
<feature type="chain" id="PRO_5022902955" evidence="1">
    <location>
        <begin position="24"/>
        <end position="235"/>
    </location>
</feature>
<accession>A0A5C6A787</accession>
<protein>
    <submittedName>
        <fullName evidence="2">Uncharacterized protein</fullName>
    </submittedName>
</protein>
<gene>
    <name evidence="2" type="ORF">Pla108_33280</name>
</gene>
<proteinExistence type="predicted"/>
<keyword evidence="1" id="KW-0732">Signal</keyword>
<organism evidence="2 3">
    <name type="scientific">Botrimarina colliarenosi</name>
    <dbReference type="NCBI Taxonomy" id="2528001"/>
    <lineage>
        <taxon>Bacteria</taxon>
        <taxon>Pseudomonadati</taxon>
        <taxon>Planctomycetota</taxon>
        <taxon>Planctomycetia</taxon>
        <taxon>Pirellulales</taxon>
        <taxon>Lacipirellulaceae</taxon>
        <taxon>Botrimarina</taxon>
    </lineage>
</organism>
<keyword evidence="3" id="KW-1185">Reference proteome</keyword>
<evidence type="ECO:0000313" key="2">
    <source>
        <dbReference type="EMBL" id="TWT95185.1"/>
    </source>
</evidence>
<evidence type="ECO:0000313" key="3">
    <source>
        <dbReference type="Proteomes" id="UP000317421"/>
    </source>
</evidence>
<feature type="signal peptide" evidence="1">
    <location>
        <begin position="1"/>
        <end position="23"/>
    </location>
</feature>
<comment type="caution">
    <text evidence="2">The sequence shown here is derived from an EMBL/GenBank/DDBJ whole genome shotgun (WGS) entry which is preliminary data.</text>
</comment>
<dbReference type="EMBL" id="SJPR01000005">
    <property type="protein sequence ID" value="TWT95185.1"/>
    <property type="molecule type" value="Genomic_DNA"/>
</dbReference>